<dbReference type="PANTHER" id="PTHR11786">
    <property type="entry name" value="N-HYDROXYARYLAMINE O-ACETYLTRANSFERASE"/>
    <property type="match status" value="1"/>
</dbReference>
<evidence type="ECO:0000313" key="3">
    <source>
        <dbReference type="EMBL" id="OZI60281.1"/>
    </source>
</evidence>
<dbReference type="Pfam" id="PF00797">
    <property type="entry name" value="Acetyltransf_2"/>
    <property type="match status" value="1"/>
</dbReference>
<dbReference type="Proteomes" id="UP000215767">
    <property type="component" value="Unassembled WGS sequence"/>
</dbReference>
<dbReference type="Gene3D" id="2.40.128.150">
    <property type="entry name" value="Cysteine proteinases"/>
    <property type="match status" value="1"/>
</dbReference>
<proteinExistence type="inferred from homology"/>
<accession>A0A261UFA4</accession>
<sequence length="278" mass="31086">MPRDTLQESARYLERLGYAAPPPPTLATLAELQARHTRVFPFETLSCLLRQPVPIDLPALEEKILHDGRGGYCYELNLLYQALLRHLGYTVRAISGRVVMGGPEDAWTARSHLLALVTVDGDDYISDVGFGRLVPTVPLRLEDRQPQPTPLETFQIGVQDDGYMLRAQVNGVWRALYRFDTQRQEAVDFEMGNWYVSTHPDSPLLGQLVVARCGDGHRKTLNNGSYGVHRPGAISERRQLTDADAVLALLRDEFDLALPAHPELRTAIARRLAPSATR</sequence>
<reference evidence="4" key="1">
    <citation type="submission" date="2017-05" db="EMBL/GenBank/DDBJ databases">
        <title>Complete and WGS of Bordetella genogroups.</title>
        <authorList>
            <person name="Spilker T."/>
            <person name="Lipuma J."/>
        </authorList>
    </citation>
    <scope>NUCLEOTIDE SEQUENCE [LARGE SCALE GENOMIC DNA]</scope>
    <source>
        <strain evidence="4">AU8856</strain>
    </source>
</reference>
<protein>
    <submittedName>
        <fullName evidence="3">Arylamine N-acetyltransferase</fullName>
    </submittedName>
</protein>
<dbReference type="Gene3D" id="3.30.2140.10">
    <property type="entry name" value="Arylamine N-acetyltransferase"/>
    <property type="match status" value="1"/>
</dbReference>
<name>A0A261UFA4_9BORD</name>
<evidence type="ECO:0000313" key="4">
    <source>
        <dbReference type="Proteomes" id="UP000215767"/>
    </source>
</evidence>
<dbReference type="OrthoDB" id="7181050at2"/>
<keyword evidence="3" id="KW-0808">Transferase</keyword>
<gene>
    <name evidence="3" type="ORF">CAL28_12645</name>
</gene>
<dbReference type="InterPro" id="IPR038765">
    <property type="entry name" value="Papain-like_cys_pep_sf"/>
</dbReference>
<comment type="caution">
    <text evidence="3">The sequence shown here is derived from an EMBL/GenBank/DDBJ whole genome shotgun (WGS) entry which is preliminary data.</text>
</comment>
<dbReference type="SUPFAM" id="SSF54001">
    <property type="entry name" value="Cysteine proteinases"/>
    <property type="match status" value="1"/>
</dbReference>
<comment type="similarity">
    <text evidence="1 2">Belongs to the arylamine N-acetyltransferase family.</text>
</comment>
<dbReference type="AlphaFoldDB" id="A0A261UFA4"/>
<evidence type="ECO:0000256" key="2">
    <source>
        <dbReference type="RuleBase" id="RU003452"/>
    </source>
</evidence>
<dbReference type="PANTHER" id="PTHR11786:SF0">
    <property type="entry name" value="ARYLAMINE N-ACETYLTRANSFERASE 4-RELATED"/>
    <property type="match status" value="1"/>
</dbReference>
<evidence type="ECO:0000256" key="1">
    <source>
        <dbReference type="ARBA" id="ARBA00006547"/>
    </source>
</evidence>
<dbReference type="InterPro" id="IPR001447">
    <property type="entry name" value="Arylamine_N-AcTrfase"/>
</dbReference>
<dbReference type="GO" id="GO:0016407">
    <property type="term" value="F:acetyltransferase activity"/>
    <property type="evidence" value="ECO:0007669"/>
    <property type="project" value="InterPro"/>
</dbReference>
<dbReference type="EMBL" id="NEVS01000004">
    <property type="protein sequence ID" value="OZI60281.1"/>
    <property type="molecule type" value="Genomic_DNA"/>
</dbReference>
<keyword evidence="4" id="KW-1185">Reference proteome</keyword>
<dbReference type="PRINTS" id="PR01543">
    <property type="entry name" value="ANATRNSFRASE"/>
</dbReference>
<organism evidence="3 4">
    <name type="scientific">Bordetella genomosp. 11</name>
    <dbReference type="NCBI Taxonomy" id="1416808"/>
    <lineage>
        <taxon>Bacteria</taxon>
        <taxon>Pseudomonadati</taxon>
        <taxon>Pseudomonadota</taxon>
        <taxon>Betaproteobacteria</taxon>
        <taxon>Burkholderiales</taxon>
        <taxon>Alcaligenaceae</taxon>
        <taxon>Bordetella</taxon>
    </lineage>
</organism>